<organism evidence="2 3">
    <name type="scientific">Luteimonas soli</name>
    <dbReference type="NCBI Taxonomy" id="1648966"/>
    <lineage>
        <taxon>Bacteria</taxon>
        <taxon>Pseudomonadati</taxon>
        <taxon>Pseudomonadota</taxon>
        <taxon>Gammaproteobacteria</taxon>
        <taxon>Lysobacterales</taxon>
        <taxon>Lysobacteraceae</taxon>
        <taxon>Luteimonas</taxon>
    </lineage>
</organism>
<comment type="caution">
    <text evidence="2">The sequence shown here is derived from an EMBL/GenBank/DDBJ whole genome shotgun (WGS) entry which is preliminary data.</text>
</comment>
<gene>
    <name evidence="2" type="ORF">ACFONC_07390</name>
</gene>
<evidence type="ECO:0000313" key="3">
    <source>
        <dbReference type="Proteomes" id="UP001595705"/>
    </source>
</evidence>
<evidence type="ECO:0000256" key="1">
    <source>
        <dbReference type="SAM" id="Phobius"/>
    </source>
</evidence>
<feature type="transmembrane region" description="Helical" evidence="1">
    <location>
        <begin position="78"/>
        <end position="101"/>
    </location>
</feature>
<feature type="transmembrane region" description="Helical" evidence="1">
    <location>
        <begin position="44"/>
        <end position="66"/>
    </location>
</feature>
<reference evidence="3" key="1">
    <citation type="journal article" date="2019" name="Int. J. Syst. Evol. Microbiol.">
        <title>The Global Catalogue of Microorganisms (GCM) 10K type strain sequencing project: providing services to taxonomists for standard genome sequencing and annotation.</title>
        <authorList>
            <consortium name="The Broad Institute Genomics Platform"/>
            <consortium name="The Broad Institute Genome Sequencing Center for Infectious Disease"/>
            <person name="Wu L."/>
            <person name="Ma J."/>
        </authorList>
    </citation>
    <scope>NUCLEOTIDE SEQUENCE [LARGE SCALE GENOMIC DNA]</scope>
    <source>
        <strain evidence="3">KCTC 42441</strain>
    </source>
</reference>
<evidence type="ECO:0000313" key="2">
    <source>
        <dbReference type="EMBL" id="MFC3715969.1"/>
    </source>
</evidence>
<dbReference type="EMBL" id="JBHRYA010000006">
    <property type="protein sequence ID" value="MFC3715969.1"/>
    <property type="molecule type" value="Genomic_DNA"/>
</dbReference>
<feature type="transmembrane region" description="Helical" evidence="1">
    <location>
        <begin position="113"/>
        <end position="134"/>
    </location>
</feature>
<dbReference type="Proteomes" id="UP001595705">
    <property type="component" value="Unassembled WGS sequence"/>
</dbReference>
<sequence>MDKIAKYSSLLNLLASLVTPAVAWIGGVLVFAVRYDDALIATQIFWHSVVCAFIAAGSAVLSLLLFPASRHLVSRLPVSSPLFILIGAAISVALVSSLLSFLGHTSLTQSRAIAASVFIASAALMNTLCFVWLAGDNPSWQQA</sequence>
<feature type="transmembrane region" description="Helical" evidence="1">
    <location>
        <begin position="12"/>
        <end position="32"/>
    </location>
</feature>
<proteinExistence type="predicted"/>
<accession>A0ABV7XIU6</accession>
<name>A0ABV7XIU6_9GAMM</name>
<keyword evidence="1" id="KW-0472">Membrane</keyword>
<keyword evidence="3" id="KW-1185">Reference proteome</keyword>
<keyword evidence="1" id="KW-0812">Transmembrane</keyword>
<keyword evidence="1" id="KW-1133">Transmembrane helix</keyword>
<protein>
    <submittedName>
        <fullName evidence="2">Uncharacterized protein</fullName>
    </submittedName>
</protein>
<dbReference type="RefSeq" id="WP_386743100.1">
    <property type="nucleotide sequence ID" value="NZ_JBHRYA010000006.1"/>
</dbReference>